<sequence length="64" mass="7935">MTFLELEENLKKIKLEIEQQTKRFVECKDRNIKYEIETKLDYLTRKYNHYLIKKVNLNALRLCK</sequence>
<keyword evidence="5" id="KW-1185">Reference proteome</keyword>
<reference evidence="5" key="1">
    <citation type="submission" date="2016-11" db="EMBL/GenBank/DDBJ databases">
        <title>Genome sequence of Candidatus Phytoplasma solani strain SA-1.</title>
        <authorList>
            <person name="Haryono M."/>
            <person name="Samarzija I."/>
            <person name="Seruga Music M."/>
            <person name="Hogenhout S."/>
            <person name="Kuo C.-H."/>
        </authorList>
    </citation>
    <scope>NUCLEOTIDE SEQUENCE [LARGE SCALE GENOMIC DNA]</scope>
    <source>
        <strain evidence="5">SA-1</strain>
    </source>
</reference>
<keyword evidence="1" id="KW-0175">Coiled coil</keyword>
<feature type="coiled-coil region" evidence="1">
    <location>
        <begin position="3"/>
        <end position="30"/>
    </location>
</feature>
<dbReference type="RefSeq" id="WP_122225440.1">
    <property type="nucleotide sequence ID" value="NZ_CP103785.1"/>
</dbReference>
<dbReference type="AlphaFoldDB" id="A0A421NUR2"/>
<protein>
    <submittedName>
        <fullName evidence="3">Uncharacterized protein</fullName>
    </submittedName>
</protein>
<evidence type="ECO:0000313" key="3">
    <source>
        <dbReference type="EMBL" id="RMI87766.1"/>
    </source>
</evidence>
<reference evidence="3" key="2">
    <citation type="journal article" date="2019" name="Syst. Appl. Microbiol.">
        <title>The genome of 'Candidatus Phytoplasma solani' strain SA-1 is highly dynamic and prone to adopting foreign sequences.</title>
        <authorList>
            <person name="Music M.S."/>
            <person name="Samarzija I."/>
            <person name="Hogenhout S.A."/>
            <person name="Haryono M."/>
            <person name="Cho S.T."/>
            <person name="Kuo C.H."/>
        </authorList>
    </citation>
    <scope>NUCLEOTIDE SEQUENCE</scope>
    <source>
        <strain evidence="3">SA-1</strain>
    </source>
</reference>
<evidence type="ECO:0000313" key="2">
    <source>
        <dbReference type="EMBL" id="RMI87679.1"/>
    </source>
</evidence>
<proteinExistence type="predicted"/>
<organism evidence="3 5">
    <name type="scientific">Candidatus Phytoplasma solani</name>
    <dbReference type="NCBI Taxonomy" id="69896"/>
    <lineage>
        <taxon>Bacteria</taxon>
        <taxon>Bacillati</taxon>
        <taxon>Mycoplasmatota</taxon>
        <taxon>Mollicutes</taxon>
        <taxon>Acholeplasmatales</taxon>
        <taxon>Acholeplasmataceae</taxon>
        <taxon>Candidatus Phytoplasma</taxon>
        <taxon>16SrXII (Stolbur group)</taxon>
    </lineage>
</organism>
<dbReference type="EMBL" id="MPBG01000010">
    <property type="protein sequence ID" value="RMI87766.1"/>
    <property type="molecule type" value="Genomic_DNA"/>
</dbReference>
<dbReference type="EMBL" id="MPBG01000003">
    <property type="protein sequence ID" value="RMI88878.1"/>
    <property type="molecule type" value="Genomic_DNA"/>
</dbReference>
<accession>A0A421NUR2</accession>
<comment type="caution">
    <text evidence="3">The sequence shown here is derived from an EMBL/GenBank/DDBJ whole genome shotgun (WGS) entry which is preliminary data.</text>
</comment>
<name>A0A421NUR2_9MOLU</name>
<evidence type="ECO:0000313" key="5">
    <source>
        <dbReference type="Proteomes" id="UP000283896"/>
    </source>
</evidence>
<evidence type="ECO:0000256" key="1">
    <source>
        <dbReference type="SAM" id="Coils"/>
    </source>
</evidence>
<dbReference type="EMBL" id="MPBG01000012">
    <property type="protein sequence ID" value="RMI87679.1"/>
    <property type="molecule type" value="Genomic_DNA"/>
</dbReference>
<evidence type="ECO:0000313" key="4">
    <source>
        <dbReference type="EMBL" id="RMI88878.1"/>
    </source>
</evidence>
<gene>
    <name evidence="4" type="ORF">PSSA1_v1c3050</name>
    <name evidence="3" type="ORF">PSSA1_v1c6010</name>
    <name evidence="2" type="ORF">PSSA1_v1c6290</name>
</gene>
<dbReference type="Proteomes" id="UP000283896">
    <property type="component" value="Unassembled WGS sequence"/>
</dbReference>